<proteinExistence type="predicted"/>
<sequence length="217" mass="24628">MQMEMKTSIGLEMMQLDLPPLNENGKRRKVDLDDNDYKTLVGEKNNRPSQTQGASRPSQSCGASRTVQPQVPLRDGFNKGDELDGETKTAEIVVAALATVNHDHYAELVDFWFSEEGKKNMEDLRKSQQSSSKEKPKGQLVWCKDDIYSQVIDKREHSGRHRVMGFGYIPTNCGSASNSGTRFKMTSDEERMQDKETIHELQEKLEANNQQMEANNQ</sequence>
<gene>
    <name evidence="1" type="ORF">Vadar_024265</name>
</gene>
<protein>
    <submittedName>
        <fullName evidence="1">Uncharacterized protein</fullName>
    </submittedName>
</protein>
<reference evidence="1 2" key="1">
    <citation type="journal article" date="2021" name="Hortic Res">
        <title>High-quality reference genome and annotation aids understanding of berry development for evergreen blueberry (Vaccinium darrowii).</title>
        <authorList>
            <person name="Yu J."/>
            <person name="Hulse-Kemp A.M."/>
            <person name="Babiker E."/>
            <person name="Staton M."/>
        </authorList>
    </citation>
    <scope>NUCLEOTIDE SEQUENCE [LARGE SCALE GENOMIC DNA]</scope>
    <source>
        <strain evidence="2">cv. NJ 8807/NJ 8810</strain>
        <tissue evidence="1">Young leaf</tissue>
    </source>
</reference>
<evidence type="ECO:0000313" key="1">
    <source>
        <dbReference type="EMBL" id="KAH7844098.1"/>
    </source>
</evidence>
<accession>A0ACB7XU13</accession>
<keyword evidence="2" id="KW-1185">Reference proteome</keyword>
<dbReference type="Proteomes" id="UP000828048">
    <property type="component" value="Chromosome 1"/>
</dbReference>
<name>A0ACB7XU13_9ERIC</name>
<evidence type="ECO:0000313" key="2">
    <source>
        <dbReference type="Proteomes" id="UP000828048"/>
    </source>
</evidence>
<dbReference type="EMBL" id="CM037151">
    <property type="protein sequence ID" value="KAH7844098.1"/>
    <property type="molecule type" value="Genomic_DNA"/>
</dbReference>
<comment type="caution">
    <text evidence="1">The sequence shown here is derived from an EMBL/GenBank/DDBJ whole genome shotgun (WGS) entry which is preliminary data.</text>
</comment>
<organism evidence="1 2">
    <name type="scientific">Vaccinium darrowii</name>
    <dbReference type="NCBI Taxonomy" id="229202"/>
    <lineage>
        <taxon>Eukaryota</taxon>
        <taxon>Viridiplantae</taxon>
        <taxon>Streptophyta</taxon>
        <taxon>Embryophyta</taxon>
        <taxon>Tracheophyta</taxon>
        <taxon>Spermatophyta</taxon>
        <taxon>Magnoliopsida</taxon>
        <taxon>eudicotyledons</taxon>
        <taxon>Gunneridae</taxon>
        <taxon>Pentapetalae</taxon>
        <taxon>asterids</taxon>
        <taxon>Ericales</taxon>
        <taxon>Ericaceae</taxon>
        <taxon>Vaccinioideae</taxon>
        <taxon>Vaccinieae</taxon>
        <taxon>Vaccinium</taxon>
    </lineage>
</organism>